<dbReference type="InterPro" id="IPR037939">
    <property type="entry name" value="CRADD"/>
</dbReference>
<dbReference type="HOGENOM" id="CLU_174928_0_0_1"/>
<dbReference type="SMART" id="SM00114">
    <property type="entry name" value="CARD"/>
    <property type="match status" value="1"/>
</dbReference>
<gene>
    <name evidence="2" type="ORF">CAPTEDRAFT_78884</name>
</gene>
<evidence type="ECO:0000313" key="4">
    <source>
        <dbReference type="Proteomes" id="UP000014760"/>
    </source>
</evidence>
<dbReference type="GO" id="GO:0070513">
    <property type="term" value="F:death domain binding"/>
    <property type="evidence" value="ECO:0007669"/>
    <property type="project" value="InterPro"/>
</dbReference>
<dbReference type="InterPro" id="IPR001315">
    <property type="entry name" value="CARD"/>
</dbReference>
<evidence type="ECO:0000313" key="3">
    <source>
        <dbReference type="EnsemblMetazoa" id="CapteP78884"/>
    </source>
</evidence>
<dbReference type="CDD" id="cd01671">
    <property type="entry name" value="CARD"/>
    <property type="match status" value="1"/>
</dbReference>
<proteinExistence type="predicted"/>
<evidence type="ECO:0000259" key="1">
    <source>
        <dbReference type="PROSITE" id="PS50209"/>
    </source>
</evidence>
<dbReference type="GO" id="GO:0042981">
    <property type="term" value="P:regulation of apoptotic process"/>
    <property type="evidence" value="ECO:0007669"/>
    <property type="project" value="InterPro"/>
</dbReference>
<sequence>LSRNLVKLTNDLNPRDIYDQLIQGGIFTYDDIEMISNMDTRREKALQLIKVLHRKGPKAFDVFRDALKSSYPHLYELLTA</sequence>
<accession>R7TET0</accession>
<dbReference type="InterPro" id="IPR011029">
    <property type="entry name" value="DEATH-like_dom_sf"/>
</dbReference>
<dbReference type="SUPFAM" id="SSF47986">
    <property type="entry name" value="DEATH domain"/>
    <property type="match status" value="1"/>
</dbReference>
<dbReference type="GO" id="GO:0002020">
    <property type="term" value="F:protease binding"/>
    <property type="evidence" value="ECO:0007669"/>
    <property type="project" value="InterPro"/>
</dbReference>
<dbReference type="Gene3D" id="1.10.533.10">
    <property type="entry name" value="Death Domain, Fas"/>
    <property type="match status" value="1"/>
</dbReference>
<dbReference type="Pfam" id="PF00619">
    <property type="entry name" value="CARD"/>
    <property type="match status" value="1"/>
</dbReference>
<keyword evidence="4" id="KW-1185">Reference proteome</keyword>
<dbReference type="AlphaFoldDB" id="R7TET0"/>
<feature type="non-terminal residue" evidence="2">
    <location>
        <position position="80"/>
    </location>
</feature>
<dbReference type="EMBL" id="AMQN01013400">
    <property type="status" value="NOT_ANNOTATED_CDS"/>
    <property type="molecule type" value="Genomic_DNA"/>
</dbReference>
<reference evidence="2 4" key="2">
    <citation type="journal article" date="2013" name="Nature">
        <title>Insights into bilaterian evolution from three spiralian genomes.</title>
        <authorList>
            <person name="Simakov O."/>
            <person name="Marletaz F."/>
            <person name="Cho S.J."/>
            <person name="Edsinger-Gonzales E."/>
            <person name="Havlak P."/>
            <person name="Hellsten U."/>
            <person name="Kuo D.H."/>
            <person name="Larsson T."/>
            <person name="Lv J."/>
            <person name="Arendt D."/>
            <person name="Savage R."/>
            <person name="Osoegawa K."/>
            <person name="de Jong P."/>
            <person name="Grimwood J."/>
            <person name="Chapman J.A."/>
            <person name="Shapiro H."/>
            <person name="Aerts A."/>
            <person name="Otillar R.P."/>
            <person name="Terry A.Y."/>
            <person name="Boore J.L."/>
            <person name="Grigoriev I.V."/>
            <person name="Lindberg D.R."/>
            <person name="Seaver E.C."/>
            <person name="Weisblat D.A."/>
            <person name="Putnam N.H."/>
            <person name="Rokhsar D.S."/>
        </authorList>
    </citation>
    <scope>NUCLEOTIDE SEQUENCE</scope>
    <source>
        <strain evidence="2 4">I ESC-2004</strain>
    </source>
</reference>
<organism evidence="2">
    <name type="scientific">Capitella teleta</name>
    <name type="common">Polychaete worm</name>
    <dbReference type="NCBI Taxonomy" id="283909"/>
    <lineage>
        <taxon>Eukaryota</taxon>
        <taxon>Metazoa</taxon>
        <taxon>Spiralia</taxon>
        <taxon>Lophotrochozoa</taxon>
        <taxon>Annelida</taxon>
        <taxon>Polychaeta</taxon>
        <taxon>Sedentaria</taxon>
        <taxon>Scolecida</taxon>
        <taxon>Capitellidae</taxon>
        <taxon>Capitella</taxon>
    </lineage>
</organism>
<reference evidence="4" key="1">
    <citation type="submission" date="2012-12" db="EMBL/GenBank/DDBJ databases">
        <authorList>
            <person name="Hellsten U."/>
            <person name="Grimwood J."/>
            <person name="Chapman J.A."/>
            <person name="Shapiro H."/>
            <person name="Aerts A."/>
            <person name="Otillar R.P."/>
            <person name="Terry A.Y."/>
            <person name="Boore J.L."/>
            <person name="Simakov O."/>
            <person name="Marletaz F."/>
            <person name="Cho S.-J."/>
            <person name="Edsinger-Gonzales E."/>
            <person name="Havlak P."/>
            <person name="Kuo D.-H."/>
            <person name="Larsson T."/>
            <person name="Lv J."/>
            <person name="Arendt D."/>
            <person name="Savage R."/>
            <person name="Osoegawa K."/>
            <person name="de Jong P."/>
            <person name="Lindberg D.R."/>
            <person name="Seaver E.C."/>
            <person name="Weisblat D.A."/>
            <person name="Putnam N.H."/>
            <person name="Grigoriev I.V."/>
            <person name="Rokhsar D.S."/>
        </authorList>
    </citation>
    <scope>NUCLEOTIDE SEQUENCE</scope>
    <source>
        <strain evidence="4">I ESC-2004</strain>
    </source>
</reference>
<dbReference type="OrthoDB" id="1357022at2759"/>
<dbReference type="PANTHER" id="PTHR15034:SF5">
    <property type="entry name" value="DEATH DOMAIN-CONTAINING PROTEIN CRADD"/>
    <property type="match status" value="1"/>
</dbReference>
<protein>
    <recommendedName>
        <fullName evidence="1">CARD domain-containing protein</fullName>
    </recommendedName>
</protein>
<dbReference type="PROSITE" id="PS50209">
    <property type="entry name" value="CARD"/>
    <property type="match status" value="1"/>
</dbReference>
<dbReference type="STRING" id="283909.R7TET0"/>
<dbReference type="EnsemblMetazoa" id="CapteT78884">
    <property type="protein sequence ID" value="CapteP78884"/>
    <property type="gene ID" value="CapteG78884"/>
</dbReference>
<dbReference type="Proteomes" id="UP000014760">
    <property type="component" value="Unassembled WGS sequence"/>
</dbReference>
<evidence type="ECO:0000313" key="2">
    <source>
        <dbReference type="EMBL" id="ELT92258.1"/>
    </source>
</evidence>
<feature type="domain" description="CARD" evidence="1">
    <location>
        <begin position="1"/>
        <end position="80"/>
    </location>
</feature>
<reference evidence="3" key="3">
    <citation type="submission" date="2015-06" db="UniProtKB">
        <authorList>
            <consortium name="EnsemblMetazoa"/>
        </authorList>
    </citation>
    <scope>IDENTIFICATION</scope>
</reference>
<dbReference type="EMBL" id="KB310197">
    <property type="protein sequence ID" value="ELT92258.1"/>
    <property type="molecule type" value="Genomic_DNA"/>
</dbReference>
<dbReference type="PANTHER" id="PTHR15034">
    <property type="entry name" value="DEATH DOMAIN-CONTAINING PROTEIN CRADD"/>
    <property type="match status" value="1"/>
</dbReference>
<name>R7TET0_CAPTE</name>
<feature type="non-terminal residue" evidence="2">
    <location>
        <position position="1"/>
    </location>
</feature>